<evidence type="ECO:0008006" key="3">
    <source>
        <dbReference type="Google" id="ProtNLM"/>
    </source>
</evidence>
<accession>A0A3A8QAJ3</accession>
<proteinExistence type="predicted"/>
<comment type="caution">
    <text evidence="1">The sequence shown here is derived from an EMBL/GenBank/DDBJ whole genome shotgun (WGS) entry which is preliminary data.</text>
</comment>
<dbReference type="PROSITE" id="PS51257">
    <property type="entry name" value="PROKAR_LIPOPROTEIN"/>
    <property type="match status" value="1"/>
</dbReference>
<gene>
    <name evidence="1" type="ORF">D7X96_24070</name>
</gene>
<dbReference type="Proteomes" id="UP000282656">
    <property type="component" value="Unassembled WGS sequence"/>
</dbReference>
<sequence>MSRSAWWIAVVVTWLVVPVQAWACSCIQSPKGLVGTLKEARDQAGSIYLARVRDSKSPSERFATVDVLQTFKGSIQAGDVLKLPYGRGGDCVLSLPPGQTWLIYADVDGPTEVTSCSRTRRVDPDDSELKWLRTGVLPPVPVSLQREIATCELCEINVMAGRLLVPPGVPPAGSPSGWNGVAESRWKAGQPFFTYAGMNSGSVLGISQEGRAFELTDTSDGDPVQRACQRRIQLRWCKRLAFEKESRFTSGFRCVDPGEPQELCDERRTRKAEWLPMERLPHGGCRWYRPDAPTCYLSEARFPFPAGSPALPVLACHALSPGRDGAAYTCEVKLAPEP</sequence>
<dbReference type="OrthoDB" id="5525376at2"/>
<organism evidence="1 2">
    <name type="scientific">Corallococcus interemptor</name>
    <dbReference type="NCBI Taxonomy" id="2316720"/>
    <lineage>
        <taxon>Bacteria</taxon>
        <taxon>Pseudomonadati</taxon>
        <taxon>Myxococcota</taxon>
        <taxon>Myxococcia</taxon>
        <taxon>Myxococcales</taxon>
        <taxon>Cystobacterineae</taxon>
        <taxon>Myxococcaceae</taxon>
        <taxon>Corallococcus</taxon>
    </lineage>
</organism>
<keyword evidence="2" id="KW-1185">Reference proteome</keyword>
<evidence type="ECO:0000313" key="2">
    <source>
        <dbReference type="Proteomes" id="UP000282656"/>
    </source>
</evidence>
<reference evidence="2" key="1">
    <citation type="submission" date="2018-09" db="EMBL/GenBank/DDBJ databases">
        <authorList>
            <person name="Livingstone P.G."/>
            <person name="Whitworth D.E."/>
        </authorList>
    </citation>
    <scope>NUCLEOTIDE SEQUENCE [LARGE SCALE GENOMIC DNA]</scope>
    <source>
        <strain evidence="2">AB047A</strain>
    </source>
</reference>
<dbReference type="EMBL" id="RAWM01000074">
    <property type="protein sequence ID" value="RKH65198.1"/>
    <property type="molecule type" value="Genomic_DNA"/>
</dbReference>
<evidence type="ECO:0000313" key="1">
    <source>
        <dbReference type="EMBL" id="RKH65198.1"/>
    </source>
</evidence>
<dbReference type="RefSeq" id="WP_120546313.1">
    <property type="nucleotide sequence ID" value="NZ_RAWM01000074.1"/>
</dbReference>
<name>A0A3A8QAJ3_9BACT</name>
<protein>
    <recommendedName>
        <fullName evidence="3">Lipoprotein</fullName>
    </recommendedName>
</protein>
<dbReference type="AlphaFoldDB" id="A0A3A8QAJ3"/>